<dbReference type="AlphaFoldDB" id="A0A9N8MSM0"/>
<evidence type="ECO:0000256" key="1">
    <source>
        <dbReference type="ARBA" id="ARBA00009437"/>
    </source>
</evidence>
<dbReference type="PROSITE" id="PS50931">
    <property type="entry name" value="HTH_LYSR"/>
    <property type="match status" value="1"/>
</dbReference>
<dbReference type="PANTHER" id="PTHR30118">
    <property type="entry name" value="HTH-TYPE TRANSCRIPTIONAL REGULATOR LEUO-RELATED"/>
    <property type="match status" value="1"/>
</dbReference>
<dbReference type="Gene3D" id="1.10.10.10">
    <property type="entry name" value="Winged helix-like DNA-binding domain superfamily/Winged helix DNA-binding domain"/>
    <property type="match status" value="1"/>
</dbReference>
<dbReference type="RefSeq" id="WP_201082704.1">
    <property type="nucleotide sequence ID" value="NZ_CAJNAS010000002.1"/>
</dbReference>
<feature type="domain" description="HTH lysR-type" evidence="5">
    <location>
        <begin position="8"/>
        <end position="65"/>
    </location>
</feature>
<evidence type="ECO:0000313" key="6">
    <source>
        <dbReference type="EMBL" id="CAE6866038.1"/>
    </source>
</evidence>
<dbReference type="InterPro" id="IPR050389">
    <property type="entry name" value="LysR-type_TF"/>
</dbReference>
<dbReference type="InterPro" id="IPR005119">
    <property type="entry name" value="LysR_subst-bd"/>
</dbReference>
<evidence type="ECO:0000256" key="4">
    <source>
        <dbReference type="ARBA" id="ARBA00023163"/>
    </source>
</evidence>
<dbReference type="InterPro" id="IPR036390">
    <property type="entry name" value="WH_DNA-bd_sf"/>
</dbReference>
<dbReference type="Proteomes" id="UP000675121">
    <property type="component" value="Unassembled WGS sequence"/>
</dbReference>
<evidence type="ECO:0000256" key="3">
    <source>
        <dbReference type="ARBA" id="ARBA00023125"/>
    </source>
</evidence>
<dbReference type="GO" id="GO:0003700">
    <property type="term" value="F:DNA-binding transcription factor activity"/>
    <property type="evidence" value="ECO:0007669"/>
    <property type="project" value="InterPro"/>
</dbReference>
<comment type="caution">
    <text evidence="6">The sequence shown here is derived from an EMBL/GenBank/DDBJ whole genome shotgun (WGS) entry which is preliminary data.</text>
</comment>
<protein>
    <submittedName>
        <fullName evidence="6">PCP degradation transcriptional activation protein</fullName>
    </submittedName>
</protein>
<organism evidence="6 7">
    <name type="scientific">Paraburkholderia domus</name>
    <dbReference type="NCBI Taxonomy" id="2793075"/>
    <lineage>
        <taxon>Bacteria</taxon>
        <taxon>Pseudomonadati</taxon>
        <taxon>Pseudomonadota</taxon>
        <taxon>Betaproteobacteria</taxon>
        <taxon>Burkholderiales</taxon>
        <taxon>Burkholderiaceae</taxon>
        <taxon>Paraburkholderia</taxon>
    </lineage>
</organism>
<evidence type="ECO:0000259" key="5">
    <source>
        <dbReference type="PROSITE" id="PS50931"/>
    </source>
</evidence>
<comment type="similarity">
    <text evidence="1">Belongs to the LysR transcriptional regulatory family.</text>
</comment>
<keyword evidence="4" id="KW-0804">Transcription</keyword>
<dbReference type="PANTHER" id="PTHR30118:SF15">
    <property type="entry name" value="TRANSCRIPTIONAL REGULATORY PROTEIN"/>
    <property type="match status" value="1"/>
</dbReference>
<dbReference type="SUPFAM" id="SSF53850">
    <property type="entry name" value="Periplasmic binding protein-like II"/>
    <property type="match status" value="1"/>
</dbReference>
<dbReference type="Pfam" id="PF03466">
    <property type="entry name" value="LysR_substrate"/>
    <property type="match status" value="1"/>
</dbReference>
<dbReference type="InterPro" id="IPR000847">
    <property type="entry name" value="LysR_HTH_N"/>
</dbReference>
<dbReference type="Gene3D" id="3.40.190.10">
    <property type="entry name" value="Periplasmic binding protein-like II"/>
    <property type="match status" value="2"/>
</dbReference>
<dbReference type="GO" id="GO:0003677">
    <property type="term" value="F:DNA binding"/>
    <property type="evidence" value="ECO:0007669"/>
    <property type="project" value="UniProtKB-KW"/>
</dbReference>
<name>A0A9N8MSM0_9BURK</name>
<keyword evidence="7" id="KW-1185">Reference proteome</keyword>
<accession>A0A9N8MSM0</accession>
<dbReference type="SUPFAM" id="SSF46785">
    <property type="entry name" value="Winged helix' DNA-binding domain"/>
    <property type="match status" value="1"/>
</dbReference>
<reference evidence="6" key="1">
    <citation type="submission" date="2021-02" db="EMBL/GenBank/DDBJ databases">
        <authorList>
            <person name="Vanwijnsberghe S."/>
        </authorList>
    </citation>
    <scope>NUCLEOTIDE SEQUENCE</scope>
    <source>
        <strain evidence="6">R-70211</strain>
    </source>
</reference>
<sequence>MSRRREIIDIYELKVLHAVVTERSITRAADKLNQSQSQVSVALRRLRTIAGDPILVRGKRKMVPTEYGLQLYEAADFALREIQFIAHLQHEFDPGHSRRIYRVGCPDCISTTFVPRLVALFRDAAPHATLECSSAGLTFDYESALQRGELDVVIGSWTSKSAQLRRVPLFEDDTVCVVSDDHPFARSSPVSLDGYVSARHLVSMSEDSHHRHLVEQVLQRAGKARNVVATIHADLAPYVLVSSDLVLTTSRFSAARYVQFQRLAIVRAPARFGRVSYFQWWHERSASSKEVRWLRDLIAKVSHSLFEASVHA</sequence>
<proteinExistence type="inferred from homology"/>
<dbReference type="EMBL" id="CAJNAS010000002">
    <property type="protein sequence ID" value="CAE6866038.1"/>
    <property type="molecule type" value="Genomic_DNA"/>
</dbReference>
<gene>
    <name evidence="6" type="primary">pcpR_2</name>
    <name evidence="6" type="ORF">R70211_00806</name>
</gene>
<keyword evidence="2" id="KW-0805">Transcription regulation</keyword>
<dbReference type="Pfam" id="PF00126">
    <property type="entry name" value="HTH_1"/>
    <property type="match status" value="1"/>
</dbReference>
<dbReference type="InterPro" id="IPR036388">
    <property type="entry name" value="WH-like_DNA-bd_sf"/>
</dbReference>
<evidence type="ECO:0000313" key="7">
    <source>
        <dbReference type="Proteomes" id="UP000675121"/>
    </source>
</evidence>
<keyword evidence="3" id="KW-0238">DNA-binding</keyword>
<evidence type="ECO:0000256" key="2">
    <source>
        <dbReference type="ARBA" id="ARBA00023015"/>
    </source>
</evidence>